<dbReference type="EMBL" id="CP118598">
    <property type="protein sequence ID" value="WDY41189.1"/>
    <property type="molecule type" value="Genomic_DNA"/>
</dbReference>
<keyword evidence="1" id="KW-0812">Transmembrane</keyword>
<evidence type="ECO:0000313" key="14">
    <source>
        <dbReference type="Proteomes" id="UP000293701"/>
    </source>
</evidence>
<dbReference type="EMBL" id="SHTF01000013">
    <property type="protein sequence ID" value="TCF64457.1"/>
    <property type="molecule type" value="Genomic_DNA"/>
</dbReference>
<feature type="transmembrane region" description="Helical" evidence="1">
    <location>
        <begin position="157"/>
        <end position="173"/>
    </location>
</feature>
<evidence type="ECO:0000313" key="10">
    <source>
        <dbReference type="Proteomes" id="UP000292260"/>
    </source>
</evidence>
<evidence type="ECO:0000313" key="8">
    <source>
        <dbReference type="EMBL" id="WDY41189.1"/>
    </source>
</evidence>
<organism evidence="2 14">
    <name type="scientific">Bifidobacterium longum subsp. longum</name>
    <dbReference type="NCBI Taxonomy" id="1679"/>
    <lineage>
        <taxon>Bacteria</taxon>
        <taxon>Bacillati</taxon>
        <taxon>Actinomycetota</taxon>
        <taxon>Actinomycetes</taxon>
        <taxon>Bifidobacteriales</taxon>
        <taxon>Bifidobacteriaceae</taxon>
        <taxon>Bifidobacterium</taxon>
    </lineage>
</organism>
<evidence type="ECO:0000313" key="13">
    <source>
        <dbReference type="Proteomes" id="UP000293319"/>
    </source>
</evidence>
<dbReference type="Proteomes" id="UP000293701">
    <property type="component" value="Unassembled WGS sequence"/>
</dbReference>
<sequence length="242" mass="25857">MNAVSPVRALVAYYWNTWYFLAAVFGAVSSLLLGAWISSAANGTPITGGYCVYFTATQPLICLSLLFACDARVAKAHYGGLPRHVYSAWTPCSLRAVFRALILTSVNLIGVLCFDAIMVLTGTGIHPHLAAVLCFVVLQSLATSLIYSIVEIAADPRTAGIVSAILCYAWILLPGDLPDYATPYVANALRTVGLNLNGTVMSPAEAASRASVGPVMVVVPIVVLLVAYMLLSRFRREGVERK</sequence>
<dbReference type="EMBL" id="SHSV01000014">
    <property type="protein sequence ID" value="TCF46293.1"/>
    <property type="molecule type" value="Genomic_DNA"/>
</dbReference>
<evidence type="ECO:0000313" key="9">
    <source>
        <dbReference type="Proteomes" id="UP000291226"/>
    </source>
</evidence>
<dbReference type="Proteomes" id="UP000292692">
    <property type="component" value="Unassembled WGS sequence"/>
</dbReference>
<feature type="transmembrane region" description="Helical" evidence="1">
    <location>
        <begin position="211"/>
        <end position="231"/>
    </location>
</feature>
<dbReference type="Proteomes" id="UP000292260">
    <property type="component" value="Unassembled WGS sequence"/>
</dbReference>
<reference evidence="8 15" key="3">
    <citation type="submission" date="2023-02" db="EMBL/GenBank/DDBJ databases">
        <authorList>
            <person name="Pan L."/>
        </authorList>
    </citation>
    <scope>NUCLEOTIDE SEQUENCE [LARGE SCALE GENOMIC DNA]</scope>
    <source>
        <strain evidence="8 15">F2</strain>
    </source>
</reference>
<dbReference type="Proteomes" id="UP000293319">
    <property type="component" value="Unassembled WGS sequence"/>
</dbReference>
<evidence type="ECO:0000313" key="11">
    <source>
        <dbReference type="Proteomes" id="UP000292692"/>
    </source>
</evidence>
<name>A0A0A6VGL4_BIFLL</name>
<evidence type="ECO:0000256" key="1">
    <source>
        <dbReference type="SAM" id="Phobius"/>
    </source>
</evidence>
<dbReference type="Proteomes" id="UP000292787">
    <property type="component" value="Unassembled WGS sequence"/>
</dbReference>
<dbReference type="RefSeq" id="WP_007052263.1">
    <property type="nucleotide sequence ID" value="NZ_BCYI01000044.1"/>
</dbReference>
<accession>A0A0A6VGL4</accession>
<keyword evidence="1" id="KW-0472">Membrane</keyword>
<evidence type="ECO:0000313" key="6">
    <source>
        <dbReference type="EMBL" id="TCF46293.1"/>
    </source>
</evidence>
<feature type="transmembrane region" description="Helical" evidence="1">
    <location>
        <begin position="96"/>
        <end position="117"/>
    </location>
</feature>
<reference evidence="9 10" key="1">
    <citation type="journal article" date="2018" name="Sci. Rep.">
        <title>Genomic diversity and distribution of Bifidobacterium longum subsp. longum across the human lifespan.</title>
        <authorList>
            <person name="Odamaki T."/>
            <person name="Bottacini F."/>
            <person name="Kato K."/>
            <person name="Mitsuyama E."/>
            <person name="Yoshida K."/>
            <person name="Horigome A."/>
            <person name="Xiao J.Z."/>
            <person name="van Sinderen D."/>
        </authorList>
    </citation>
    <scope>NUCLEOTIDE SEQUENCE [LARGE SCALE GENOMIC DNA]</scope>
    <source>
        <strain evidence="2 14">MCC10002</strain>
        <strain evidence="3 10">MCC10043</strain>
        <strain evidence="4 13">MCC10044</strain>
        <strain evidence="5 9">MCC10083</strain>
        <strain evidence="6 11">MCC10102</strain>
        <strain evidence="7 12">MCC10116</strain>
    </source>
</reference>
<protein>
    <submittedName>
        <fullName evidence="2 3">Membrane spanning protein</fullName>
    </submittedName>
</protein>
<keyword evidence="1" id="KW-1133">Transmembrane helix</keyword>
<dbReference type="AlphaFoldDB" id="A0A0A6VGL4"/>
<dbReference type="EMBL" id="SHQV01000012">
    <property type="protein sequence ID" value="TCE44693.1"/>
    <property type="molecule type" value="Genomic_DNA"/>
</dbReference>
<evidence type="ECO:0000313" key="2">
    <source>
        <dbReference type="EMBL" id="TCD73606.1"/>
    </source>
</evidence>
<dbReference type="EMBL" id="SHSD01000021">
    <property type="protein sequence ID" value="TCF10493.1"/>
    <property type="molecule type" value="Genomic_DNA"/>
</dbReference>
<evidence type="ECO:0000313" key="5">
    <source>
        <dbReference type="EMBL" id="TCF10493.1"/>
    </source>
</evidence>
<evidence type="ECO:0000313" key="3">
    <source>
        <dbReference type="EMBL" id="TCE41158.1"/>
    </source>
</evidence>
<evidence type="ECO:0000313" key="7">
    <source>
        <dbReference type="EMBL" id="TCF64457.1"/>
    </source>
</evidence>
<dbReference type="Proteomes" id="UP000291226">
    <property type="component" value="Unassembled WGS sequence"/>
</dbReference>
<dbReference type="Proteomes" id="UP001221506">
    <property type="component" value="Chromosome"/>
</dbReference>
<dbReference type="EMBL" id="SHQU01000019">
    <property type="protein sequence ID" value="TCE41158.1"/>
    <property type="molecule type" value="Genomic_DNA"/>
</dbReference>
<dbReference type="EMBL" id="SHPM01000029">
    <property type="protein sequence ID" value="TCD73606.1"/>
    <property type="molecule type" value="Genomic_DNA"/>
</dbReference>
<feature type="transmembrane region" description="Helical" evidence="1">
    <location>
        <begin position="129"/>
        <end position="150"/>
    </location>
</feature>
<evidence type="ECO:0000313" key="12">
    <source>
        <dbReference type="Proteomes" id="UP000292787"/>
    </source>
</evidence>
<gene>
    <name evidence="2" type="ORF">MCC10002_1482</name>
    <name evidence="3" type="ORF">MCC10043_0890</name>
    <name evidence="4" type="ORF">MCC10044_0875</name>
    <name evidence="5" type="ORF">MCC10083_0904</name>
    <name evidence="6" type="ORF">MCC10102_0970</name>
    <name evidence="7" type="ORF">MCC10116_1014</name>
    <name evidence="8" type="ORF">PWA56_05045</name>
</gene>
<reference evidence="2" key="2">
    <citation type="submission" date="2019-02" db="EMBL/GenBank/DDBJ databases">
        <authorList>
            <person name="Odamaki T."/>
        </authorList>
    </citation>
    <scope>NUCLEOTIDE SEQUENCE</scope>
    <source>
        <strain evidence="2">MCC10002</strain>
        <strain evidence="3">MCC10043</strain>
        <strain evidence="4">MCC10044</strain>
        <strain evidence="5">MCC10083</strain>
        <strain evidence="6">MCC10102</strain>
        <strain evidence="7">MCC10116</strain>
    </source>
</reference>
<evidence type="ECO:0000313" key="15">
    <source>
        <dbReference type="Proteomes" id="UP001221506"/>
    </source>
</evidence>
<proteinExistence type="predicted"/>
<feature type="transmembrane region" description="Helical" evidence="1">
    <location>
        <begin position="18"/>
        <end position="37"/>
    </location>
</feature>
<evidence type="ECO:0000313" key="4">
    <source>
        <dbReference type="EMBL" id="TCE44693.1"/>
    </source>
</evidence>